<dbReference type="InterPro" id="IPR001304">
    <property type="entry name" value="C-type_lectin-like"/>
</dbReference>
<dbReference type="InterPro" id="IPR050801">
    <property type="entry name" value="Ca-Dep_Lectins_ImmuneDev"/>
</dbReference>
<dbReference type="Gene3D" id="3.10.100.10">
    <property type="entry name" value="Mannose-Binding Protein A, subunit A"/>
    <property type="match status" value="1"/>
</dbReference>
<evidence type="ECO:0008006" key="5">
    <source>
        <dbReference type="Google" id="ProtNLM"/>
    </source>
</evidence>
<dbReference type="PROSITE" id="PS50948">
    <property type="entry name" value="PAN"/>
    <property type="match status" value="1"/>
</dbReference>
<dbReference type="InterPro" id="IPR016186">
    <property type="entry name" value="C-type_lectin-like/link_sf"/>
</dbReference>
<gene>
    <name evidence="3" type="ORF">O3P69_005782</name>
</gene>
<dbReference type="Gene3D" id="3.50.4.10">
    <property type="entry name" value="Hepatocyte Growth Factor"/>
    <property type="match status" value="1"/>
</dbReference>
<accession>A0AAW0U8P5</accession>
<dbReference type="InterPro" id="IPR016187">
    <property type="entry name" value="CTDL_fold"/>
</dbReference>
<feature type="domain" description="C-type lectin" evidence="1">
    <location>
        <begin position="139"/>
        <end position="255"/>
    </location>
</feature>
<dbReference type="PROSITE" id="PS50041">
    <property type="entry name" value="C_TYPE_LECTIN_2"/>
    <property type="match status" value="1"/>
</dbReference>
<organism evidence="3 4">
    <name type="scientific">Scylla paramamosain</name>
    <name type="common">Mud crab</name>
    <dbReference type="NCBI Taxonomy" id="85552"/>
    <lineage>
        <taxon>Eukaryota</taxon>
        <taxon>Metazoa</taxon>
        <taxon>Ecdysozoa</taxon>
        <taxon>Arthropoda</taxon>
        <taxon>Crustacea</taxon>
        <taxon>Multicrustacea</taxon>
        <taxon>Malacostraca</taxon>
        <taxon>Eumalacostraca</taxon>
        <taxon>Eucarida</taxon>
        <taxon>Decapoda</taxon>
        <taxon>Pleocyemata</taxon>
        <taxon>Brachyura</taxon>
        <taxon>Eubrachyura</taxon>
        <taxon>Portunoidea</taxon>
        <taxon>Portunidae</taxon>
        <taxon>Portuninae</taxon>
        <taxon>Scylla</taxon>
    </lineage>
</organism>
<dbReference type="PANTHER" id="PTHR22801:SF63">
    <property type="entry name" value="C-TYPE LECTIN DOMAIN-CONTAINING PROTEIN"/>
    <property type="match status" value="1"/>
</dbReference>
<evidence type="ECO:0000313" key="4">
    <source>
        <dbReference type="Proteomes" id="UP001487740"/>
    </source>
</evidence>
<dbReference type="Proteomes" id="UP001487740">
    <property type="component" value="Unassembled WGS sequence"/>
</dbReference>
<dbReference type="InterPro" id="IPR003609">
    <property type="entry name" value="Pan_app"/>
</dbReference>
<evidence type="ECO:0000313" key="3">
    <source>
        <dbReference type="EMBL" id="KAK8395891.1"/>
    </source>
</evidence>
<evidence type="ECO:0000259" key="1">
    <source>
        <dbReference type="PROSITE" id="PS50041"/>
    </source>
</evidence>
<dbReference type="SUPFAM" id="SSF56436">
    <property type="entry name" value="C-type lectin-like"/>
    <property type="match status" value="1"/>
</dbReference>
<evidence type="ECO:0000259" key="2">
    <source>
        <dbReference type="PROSITE" id="PS50948"/>
    </source>
</evidence>
<dbReference type="CDD" id="cd00037">
    <property type="entry name" value="CLECT"/>
    <property type="match status" value="1"/>
</dbReference>
<dbReference type="AlphaFoldDB" id="A0AAW0U8P5"/>
<keyword evidence="4" id="KW-1185">Reference proteome</keyword>
<dbReference type="EMBL" id="JARAKH010000017">
    <property type="protein sequence ID" value="KAK8395891.1"/>
    <property type="molecule type" value="Genomic_DNA"/>
</dbReference>
<proteinExistence type="predicted"/>
<protein>
    <recommendedName>
        <fullName evidence="5">C-type lectin domain-containing protein</fullName>
    </recommendedName>
</protein>
<name>A0AAW0U8P5_SCYPA</name>
<dbReference type="Pfam" id="PF08276">
    <property type="entry name" value="PAN_2"/>
    <property type="match status" value="1"/>
</dbReference>
<sequence>MIRRECSDLSGHVRSSVTTLRNSSLPLASPMKTLLTVWVTVGLLAVRQGVQGLPGTYTTFSELQGKYIPYTSAVKKTRATLEVCNEECVKHSTCNAYAYSRMEVICFLYAKGRDQNPVKIDGYNLYVRLRDEKDGFFRFGSQYITLVRQRKTYKEAMEYCDRSFFGSLPHVTTPELNFFLETMLCQSVVFSATIGITDQKEEGKWVYSNTDQEIGYSNWNWKGVWRLTDRNCAAITIDGTWVMSDCWQLDYFFCQVPLY</sequence>
<dbReference type="SUPFAM" id="SSF57414">
    <property type="entry name" value="Hairpin loop containing domain-like"/>
    <property type="match status" value="1"/>
</dbReference>
<dbReference type="Pfam" id="PF00059">
    <property type="entry name" value="Lectin_C"/>
    <property type="match status" value="1"/>
</dbReference>
<dbReference type="PANTHER" id="PTHR22801">
    <property type="entry name" value="LITHOSTATHINE"/>
    <property type="match status" value="1"/>
</dbReference>
<reference evidence="3 4" key="1">
    <citation type="submission" date="2023-03" db="EMBL/GenBank/DDBJ databases">
        <title>High-quality genome of Scylla paramamosain provides insights in environmental adaptation.</title>
        <authorList>
            <person name="Zhang L."/>
        </authorList>
    </citation>
    <scope>NUCLEOTIDE SEQUENCE [LARGE SCALE GENOMIC DNA]</scope>
    <source>
        <strain evidence="3">LZ_2023a</strain>
        <tissue evidence="3">Muscle</tissue>
    </source>
</reference>
<feature type="domain" description="Apple" evidence="2">
    <location>
        <begin position="53"/>
        <end position="130"/>
    </location>
</feature>
<comment type="caution">
    <text evidence="3">The sequence shown here is derived from an EMBL/GenBank/DDBJ whole genome shotgun (WGS) entry which is preliminary data.</text>
</comment>